<protein>
    <submittedName>
        <fullName evidence="2">Uncharacterized protein</fullName>
    </submittedName>
</protein>
<name>A0A9N9WTN1_9DIPT</name>
<feature type="compositionally biased region" description="Basic and acidic residues" evidence="1">
    <location>
        <begin position="420"/>
        <end position="433"/>
    </location>
</feature>
<organism evidence="2 3">
    <name type="scientific">Chironomus riparius</name>
    <dbReference type="NCBI Taxonomy" id="315576"/>
    <lineage>
        <taxon>Eukaryota</taxon>
        <taxon>Metazoa</taxon>
        <taxon>Ecdysozoa</taxon>
        <taxon>Arthropoda</taxon>
        <taxon>Hexapoda</taxon>
        <taxon>Insecta</taxon>
        <taxon>Pterygota</taxon>
        <taxon>Neoptera</taxon>
        <taxon>Endopterygota</taxon>
        <taxon>Diptera</taxon>
        <taxon>Nematocera</taxon>
        <taxon>Chironomoidea</taxon>
        <taxon>Chironomidae</taxon>
        <taxon>Chironominae</taxon>
        <taxon>Chironomus</taxon>
    </lineage>
</organism>
<reference evidence="2" key="2">
    <citation type="submission" date="2022-10" db="EMBL/GenBank/DDBJ databases">
        <authorList>
            <consortium name="ENA_rothamsted_submissions"/>
            <consortium name="culmorum"/>
            <person name="King R."/>
        </authorList>
    </citation>
    <scope>NUCLEOTIDE SEQUENCE</scope>
</reference>
<evidence type="ECO:0000313" key="3">
    <source>
        <dbReference type="Proteomes" id="UP001153620"/>
    </source>
</evidence>
<keyword evidence="3" id="KW-1185">Reference proteome</keyword>
<gene>
    <name evidence="2" type="ORF">CHIRRI_LOCUS8455</name>
</gene>
<accession>A0A9N9WTN1</accession>
<feature type="region of interest" description="Disordered" evidence="1">
    <location>
        <begin position="420"/>
        <end position="449"/>
    </location>
</feature>
<reference evidence="2" key="1">
    <citation type="submission" date="2022-01" db="EMBL/GenBank/DDBJ databases">
        <authorList>
            <person name="King R."/>
        </authorList>
    </citation>
    <scope>NUCLEOTIDE SEQUENCE</scope>
</reference>
<evidence type="ECO:0000313" key="2">
    <source>
        <dbReference type="EMBL" id="CAG9805586.1"/>
    </source>
</evidence>
<sequence length="478" mass="55783">MSKSEVNLNKKFSISKFTSQTALPSLKSSIDCGRKLNKVRCQSKLETIDVAEFKPKKVKPTNLYICKLVYPRENEYPSCDHQNDYIVDRNSFDKEEYLKFLSQPKKFYEKPHPKWVRRNIPPCTVHLNKLSQPKKSNIITTLNEHRYHLPFYQVENLTKRLNFGDHQTQQEVVQTIMQQMGYDNYKIKQQKCEIKKLKIKIAKSKRFEDVSSQIISKLRQMVQCDRPMDMNEGCRKLADLILPKICQMTGHKVPNKNSTNTIDKAHIKFADKLAVCVCDYIKNSPNKCQQNQPESDCLKKFKNLCIPIDSYYPQNLTKSEFEIQQEEKSLESHDGTDDDEEKEYTSSSDDIKIASNENVVAKLSFLRPSQINVTLEECQEVMGTINDEIIKASEKRAQKDGRRTERAEREKILALEKSTKETERKIKEKEEAKARKRARRRKGRGLCFGNMNPMPQWQVEFKDRVESEFCKPSTSNLP</sequence>
<dbReference type="AlphaFoldDB" id="A0A9N9WTN1"/>
<feature type="region of interest" description="Disordered" evidence="1">
    <location>
        <begin position="324"/>
        <end position="350"/>
    </location>
</feature>
<feature type="compositionally biased region" description="Basic and acidic residues" evidence="1">
    <location>
        <begin position="324"/>
        <end position="335"/>
    </location>
</feature>
<evidence type="ECO:0000256" key="1">
    <source>
        <dbReference type="SAM" id="MobiDB-lite"/>
    </source>
</evidence>
<dbReference type="EMBL" id="OU895878">
    <property type="protein sequence ID" value="CAG9805586.1"/>
    <property type="molecule type" value="Genomic_DNA"/>
</dbReference>
<dbReference type="Proteomes" id="UP001153620">
    <property type="component" value="Chromosome 2"/>
</dbReference>
<feature type="compositionally biased region" description="Basic residues" evidence="1">
    <location>
        <begin position="434"/>
        <end position="444"/>
    </location>
</feature>
<proteinExistence type="predicted"/>
<dbReference type="OrthoDB" id="10612574at2759"/>